<dbReference type="STRING" id="1469948.GCA_000732725_01165"/>
<keyword evidence="2" id="KW-0820">tRNA-binding</keyword>
<dbReference type="RefSeq" id="WP_031389892.1">
    <property type="nucleotide sequence ID" value="NZ_JPNB01000001.1"/>
</dbReference>
<dbReference type="SUPFAM" id="SSF52374">
    <property type="entry name" value="Nucleotidylyl transferase"/>
    <property type="match status" value="1"/>
</dbReference>
<sequence>MKTAGIIVEYNPFHNGHKYHIEKTRGLTGCDFLVAVISGNYTQRGVPAVIDKYTRTKMALENGADLVLELPLFYAAGSAEYFAMGAVTLLDKLGVVDSLCFGSECADIHVLSEVASILLEEPALYRSILQENLKKGLSFPKARSAALTACLPDSACAEAIISPNNILGIEYIKAIGKRTSSIQPYTIRREGSGYHDDMLLTDILEDSPPKSSASAIRQSIDNEGGISRIREHVPESVYELLLASYLKSFPIKSNDFSLLLKYKLLLEENGGYTQYVDVLPDLSDKIKKNLYRFECFEQFCELLKSKDMTYSRISRCLLHILLDMKKDEFAHYVETDYIHYARILGLKKDASELLHEMKICASIPLVSKLADAAASLTGPSLAMLQKDIQASHIYDSVASGKFGAGFVNEYEKRMVIL</sequence>
<dbReference type="GO" id="GO:0005524">
    <property type="term" value="F:ATP binding"/>
    <property type="evidence" value="ECO:0007669"/>
    <property type="project" value="UniProtKB-KW"/>
</dbReference>
<evidence type="ECO:0000256" key="1">
    <source>
        <dbReference type="ARBA" id="ARBA00022694"/>
    </source>
</evidence>
<dbReference type="GO" id="GO:0006400">
    <property type="term" value="P:tRNA modification"/>
    <property type="evidence" value="ECO:0007669"/>
    <property type="project" value="UniProtKB-UniRule"/>
</dbReference>
<keyword evidence="4" id="KW-1185">Reference proteome</keyword>
<feature type="binding site" evidence="2">
    <location>
        <begin position="7"/>
        <end position="20"/>
    </location>
    <ligand>
        <name>ATP</name>
        <dbReference type="ChEBI" id="CHEBI:30616"/>
    </ligand>
</feature>
<keyword evidence="2" id="KW-0436">Ligase</keyword>
<feature type="binding site" evidence="2">
    <location>
        <position position="102"/>
    </location>
    <ligand>
        <name>ATP</name>
        <dbReference type="ChEBI" id="CHEBI:30616"/>
    </ligand>
</feature>
<organism evidence="3 4">
    <name type="scientific">Kineothrix alysoides</name>
    <dbReference type="NCBI Taxonomy" id="1469948"/>
    <lineage>
        <taxon>Bacteria</taxon>
        <taxon>Bacillati</taxon>
        <taxon>Bacillota</taxon>
        <taxon>Clostridia</taxon>
        <taxon>Lachnospirales</taxon>
        <taxon>Lachnospiraceae</taxon>
        <taxon>Kineothrix</taxon>
    </lineage>
</organism>
<dbReference type="Pfam" id="PF05636">
    <property type="entry name" value="HIGH_NTase1"/>
    <property type="match status" value="1"/>
</dbReference>
<dbReference type="PANTHER" id="PTHR37825">
    <property type="entry name" value="TRNA(MET) CYTIDINE ACETATE LIGASE"/>
    <property type="match status" value="1"/>
</dbReference>
<dbReference type="InterPro" id="IPR008513">
    <property type="entry name" value="tRNA(Met)_cyd_acetate_ligase"/>
</dbReference>
<dbReference type="GO" id="GO:0000049">
    <property type="term" value="F:tRNA binding"/>
    <property type="evidence" value="ECO:0007669"/>
    <property type="project" value="UniProtKB-KW"/>
</dbReference>
<dbReference type="Proteomes" id="UP000295718">
    <property type="component" value="Unassembled WGS sequence"/>
</dbReference>
<keyword evidence="2" id="KW-0547">Nucleotide-binding</keyword>
<proteinExistence type="inferred from homology"/>
<dbReference type="EMBL" id="SLUO01000014">
    <property type="protein sequence ID" value="TCL55658.1"/>
    <property type="molecule type" value="Genomic_DNA"/>
</dbReference>
<dbReference type="PANTHER" id="PTHR37825:SF1">
    <property type="entry name" value="TRNA(MET) CYTIDINE ACETATE LIGASE"/>
    <property type="match status" value="1"/>
</dbReference>
<reference evidence="3 4" key="1">
    <citation type="submission" date="2019-03" db="EMBL/GenBank/DDBJ databases">
        <title>Genomic Encyclopedia of Type Strains, Phase IV (KMG-IV): sequencing the most valuable type-strain genomes for metagenomic binning, comparative biology and taxonomic classification.</title>
        <authorList>
            <person name="Goeker M."/>
        </authorList>
    </citation>
    <scope>NUCLEOTIDE SEQUENCE [LARGE SCALE GENOMIC DNA]</scope>
    <source>
        <strain evidence="3 4">DSM 100556</strain>
    </source>
</reference>
<evidence type="ECO:0000313" key="4">
    <source>
        <dbReference type="Proteomes" id="UP000295718"/>
    </source>
</evidence>
<feature type="binding site" evidence="2">
    <location>
        <position position="189"/>
    </location>
    <ligand>
        <name>ATP</name>
        <dbReference type="ChEBI" id="CHEBI:30616"/>
    </ligand>
</feature>
<comment type="caution">
    <text evidence="3">The sequence shown here is derived from an EMBL/GenBank/DDBJ whole genome shotgun (WGS) entry which is preliminary data.</text>
</comment>
<feature type="binding site" evidence="2">
    <location>
        <position position="164"/>
    </location>
    <ligand>
        <name>ATP</name>
        <dbReference type="ChEBI" id="CHEBI:30616"/>
    </ligand>
</feature>
<dbReference type="GO" id="GO:0005737">
    <property type="term" value="C:cytoplasm"/>
    <property type="evidence" value="ECO:0007669"/>
    <property type="project" value="UniProtKB-SubCell"/>
</dbReference>
<dbReference type="OrthoDB" id="9769796at2"/>
<dbReference type="HAMAP" id="MF_01539">
    <property type="entry name" value="TmcAL"/>
    <property type="match status" value="1"/>
</dbReference>
<dbReference type="NCBIfam" id="NF010191">
    <property type="entry name" value="PRK13670.1"/>
    <property type="match status" value="1"/>
</dbReference>
<comment type="subcellular location">
    <subcellularLocation>
        <location evidence="2">Cytoplasm</location>
    </subcellularLocation>
</comment>
<keyword evidence="2" id="KW-0067">ATP-binding</keyword>
<dbReference type="EC" id="6.3.4.-" evidence="2"/>
<keyword evidence="3" id="KW-0808">Transferase</keyword>
<keyword evidence="2" id="KW-0694">RNA-binding</keyword>
<comment type="catalytic activity">
    <reaction evidence="2">
        <text>cytidine(34) in elongator tRNA(Met) + acetate + ATP = N(4)-acetylcytidine(34) in elongator tRNA(Met) + AMP + diphosphate</text>
        <dbReference type="Rhea" id="RHEA:58144"/>
        <dbReference type="Rhea" id="RHEA-COMP:10693"/>
        <dbReference type="Rhea" id="RHEA-COMP:10694"/>
        <dbReference type="ChEBI" id="CHEBI:30089"/>
        <dbReference type="ChEBI" id="CHEBI:30616"/>
        <dbReference type="ChEBI" id="CHEBI:33019"/>
        <dbReference type="ChEBI" id="CHEBI:74900"/>
        <dbReference type="ChEBI" id="CHEBI:82748"/>
        <dbReference type="ChEBI" id="CHEBI:456215"/>
    </reaction>
</comment>
<evidence type="ECO:0000313" key="3">
    <source>
        <dbReference type="EMBL" id="TCL55658.1"/>
    </source>
</evidence>
<protein>
    <recommendedName>
        <fullName evidence="2">tRNA(Met) cytidine acetate ligase</fullName>
        <ecNumber evidence="2">6.3.4.-</ecNumber>
    </recommendedName>
</protein>
<evidence type="ECO:0000256" key="2">
    <source>
        <dbReference type="HAMAP-Rule" id="MF_01539"/>
    </source>
</evidence>
<keyword evidence="1 2" id="KW-0819">tRNA processing</keyword>
<dbReference type="GO" id="GO:0016879">
    <property type="term" value="F:ligase activity, forming carbon-nitrogen bonds"/>
    <property type="evidence" value="ECO:0007669"/>
    <property type="project" value="UniProtKB-UniRule"/>
</dbReference>
<accession>A0A4R1QPJ6</accession>
<comment type="similarity">
    <text evidence="2">Belongs to the TmcAL family.</text>
</comment>
<comment type="caution">
    <text evidence="2">Lacks conserved residue(s) required for the propagation of feature annotation.</text>
</comment>
<dbReference type="InterPro" id="IPR014729">
    <property type="entry name" value="Rossmann-like_a/b/a_fold"/>
</dbReference>
<comment type="function">
    <text evidence="2">Catalyzes the formation of N(4)-acetylcytidine (ac(4)C) at the wobble position of elongator tRNA(Met), using acetate and ATP as substrates. First activates an acetate ion to form acetyladenylate (Ac-AMP) and then transfers the acetyl group to tRNA to form ac(4)C34.</text>
</comment>
<dbReference type="AlphaFoldDB" id="A0A4R1QPJ6"/>
<name>A0A4R1QPJ6_9FIRM</name>
<dbReference type="GO" id="GO:0016740">
    <property type="term" value="F:transferase activity"/>
    <property type="evidence" value="ECO:0007669"/>
    <property type="project" value="UniProtKB-KW"/>
</dbReference>
<dbReference type="Gene3D" id="3.40.50.620">
    <property type="entry name" value="HUPs"/>
    <property type="match status" value="1"/>
</dbReference>
<keyword evidence="2" id="KW-0963">Cytoplasm</keyword>
<gene>
    <name evidence="2" type="primary">tmcAL</name>
    <name evidence="3" type="ORF">EDD76_11469</name>
</gene>